<dbReference type="SMART" id="SM00248">
    <property type="entry name" value="ANK"/>
    <property type="match status" value="7"/>
</dbReference>
<sequence length="439" mass="49421">MSRIATTTDAADSNGYTALHFAVRSDFIKGSSETYLRRLQVSILLMRYGARWELEDDHGVTAAQIAWERILKNEHEAQGFREVFPESQTLPLFDFSDVHKTVLALLPVEIEAVLLKRKWRAQVDLRDAWGRTPLHWAILREDEKATRALITSGASIDIGDNEGNMPLHFAAGCPTLGCLNILLDSDAKPRIKNANGAEPLHFASWQTITHVKVLIQAGALATALDNRGSSVLEWACWCNKHVLGEYLVKMGADKNHADRLNGNPPLFSALTSQAYEFLEMLLSHDVNVLHINNTGSTVLHWTARCADIRMLRIIKSRKSQFKKVNISAKDKLGRTAKEVLEATGCTEEFSSEFVQFLNELHFCQRAEPRQIKRNTTFQKATRYFFSRTHSGLTVLAAFTAGALLYTLPFHYSAMLIVGILTWATADTLNVHYGKRRRRT</sequence>
<dbReference type="OrthoDB" id="3686745at2759"/>
<gene>
    <name evidence="5" type="ORF">P154DRAFT_580699</name>
</gene>
<keyword evidence="1" id="KW-0677">Repeat</keyword>
<keyword evidence="2 3" id="KW-0040">ANK repeat</keyword>
<dbReference type="InterPro" id="IPR036770">
    <property type="entry name" value="Ankyrin_rpt-contain_sf"/>
</dbReference>
<organism evidence="5 6">
    <name type="scientific">Amniculicola lignicola CBS 123094</name>
    <dbReference type="NCBI Taxonomy" id="1392246"/>
    <lineage>
        <taxon>Eukaryota</taxon>
        <taxon>Fungi</taxon>
        <taxon>Dikarya</taxon>
        <taxon>Ascomycota</taxon>
        <taxon>Pezizomycotina</taxon>
        <taxon>Dothideomycetes</taxon>
        <taxon>Pleosporomycetidae</taxon>
        <taxon>Pleosporales</taxon>
        <taxon>Amniculicolaceae</taxon>
        <taxon>Amniculicola</taxon>
    </lineage>
</organism>
<evidence type="ECO:0000256" key="1">
    <source>
        <dbReference type="ARBA" id="ARBA00022737"/>
    </source>
</evidence>
<dbReference type="SUPFAM" id="SSF48403">
    <property type="entry name" value="Ankyrin repeat"/>
    <property type="match status" value="2"/>
</dbReference>
<reference evidence="5" key="1">
    <citation type="journal article" date="2020" name="Stud. Mycol.">
        <title>101 Dothideomycetes genomes: a test case for predicting lifestyles and emergence of pathogens.</title>
        <authorList>
            <person name="Haridas S."/>
            <person name="Albert R."/>
            <person name="Binder M."/>
            <person name="Bloem J."/>
            <person name="Labutti K."/>
            <person name="Salamov A."/>
            <person name="Andreopoulos B."/>
            <person name="Baker S."/>
            <person name="Barry K."/>
            <person name="Bills G."/>
            <person name="Bluhm B."/>
            <person name="Cannon C."/>
            <person name="Castanera R."/>
            <person name="Culley D."/>
            <person name="Daum C."/>
            <person name="Ezra D."/>
            <person name="Gonzalez J."/>
            <person name="Henrissat B."/>
            <person name="Kuo A."/>
            <person name="Liang C."/>
            <person name="Lipzen A."/>
            <person name="Lutzoni F."/>
            <person name="Magnuson J."/>
            <person name="Mondo S."/>
            <person name="Nolan M."/>
            <person name="Ohm R."/>
            <person name="Pangilinan J."/>
            <person name="Park H.-J."/>
            <person name="Ramirez L."/>
            <person name="Alfaro M."/>
            <person name="Sun H."/>
            <person name="Tritt A."/>
            <person name="Yoshinaga Y."/>
            <person name="Zwiers L.-H."/>
            <person name="Turgeon B."/>
            <person name="Goodwin S."/>
            <person name="Spatafora J."/>
            <person name="Crous P."/>
            <person name="Grigoriev I."/>
        </authorList>
    </citation>
    <scope>NUCLEOTIDE SEQUENCE</scope>
    <source>
        <strain evidence="5">CBS 123094</strain>
    </source>
</reference>
<dbReference type="InterPro" id="IPR050745">
    <property type="entry name" value="Multifunctional_regulatory"/>
</dbReference>
<dbReference type="Gene3D" id="1.25.40.20">
    <property type="entry name" value="Ankyrin repeat-containing domain"/>
    <property type="match status" value="2"/>
</dbReference>
<feature type="transmembrane region" description="Helical" evidence="4">
    <location>
        <begin position="389"/>
        <end position="407"/>
    </location>
</feature>
<evidence type="ECO:0000256" key="2">
    <source>
        <dbReference type="ARBA" id="ARBA00023043"/>
    </source>
</evidence>
<dbReference type="Pfam" id="PF12796">
    <property type="entry name" value="Ank_2"/>
    <property type="match status" value="1"/>
</dbReference>
<keyword evidence="4" id="KW-0472">Membrane</keyword>
<keyword evidence="4" id="KW-1133">Transmembrane helix</keyword>
<dbReference type="PROSITE" id="PS50088">
    <property type="entry name" value="ANK_REPEAT"/>
    <property type="match status" value="1"/>
</dbReference>
<dbReference type="AlphaFoldDB" id="A0A6A5W3H1"/>
<dbReference type="InterPro" id="IPR002110">
    <property type="entry name" value="Ankyrin_rpt"/>
</dbReference>
<protein>
    <submittedName>
        <fullName evidence="5">Ankyrin</fullName>
    </submittedName>
</protein>
<evidence type="ECO:0000313" key="6">
    <source>
        <dbReference type="Proteomes" id="UP000799779"/>
    </source>
</evidence>
<dbReference type="PROSITE" id="PS50297">
    <property type="entry name" value="ANK_REP_REGION"/>
    <property type="match status" value="1"/>
</dbReference>
<feature type="repeat" description="ANK" evidence="3">
    <location>
        <begin position="129"/>
        <end position="161"/>
    </location>
</feature>
<evidence type="ECO:0000256" key="4">
    <source>
        <dbReference type="SAM" id="Phobius"/>
    </source>
</evidence>
<dbReference type="Proteomes" id="UP000799779">
    <property type="component" value="Unassembled WGS sequence"/>
</dbReference>
<name>A0A6A5W3H1_9PLEO</name>
<dbReference type="EMBL" id="ML977636">
    <property type="protein sequence ID" value="KAF1995638.1"/>
    <property type="molecule type" value="Genomic_DNA"/>
</dbReference>
<keyword evidence="6" id="KW-1185">Reference proteome</keyword>
<keyword evidence="4" id="KW-0812">Transmembrane</keyword>
<proteinExistence type="predicted"/>
<evidence type="ECO:0000256" key="3">
    <source>
        <dbReference type="PROSITE-ProRule" id="PRU00023"/>
    </source>
</evidence>
<dbReference type="PANTHER" id="PTHR24189">
    <property type="entry name" value="MYOTROPHIN"/>
    <property type="match status" value="1"/>
</dbReference>
<accession>A0A6A5W3H1</accession>
<feature type="transmembrane region" description="Helical" evidence="4">
    <location>
        <begin position="413"/>
        <end position="432"/>
    </location>
</feature>
<evidence type="ECO:0000313" key="5">
    <source>
        <dbReference type="EMBL" id="KAF1995638.1"/>
    </source>
</evidence>